<evidence type="ECO:0000256" key="4">
    <source>
        <dbReference type="ARBA" id="ARBA00022475"/>
    </source>
</evidence>
<feature type="transmembrane region" description="Helical" evidence="8">
    <location>
        <begin position="310"/>
        <end position="331"/>
    </location>
</feature>
<gene>
    <name evidence="10" type="ORF">DFR47_102234</name>
</gene>
<feature type="transmembrane region" description="Helical" evidence="8">
    <location>
        <begin position="375"/>
        <end position="396"/>
    </location>
</feature>
<feature type="transmembrane region" description="Helical" evidence="8">
    <location>
        <begin position="111"/>
        <end position="128"/>
    </location>
</feature>
<feature type="transmembrane region" description="Helical" evidence="8">
    <location>
        <begin position="54"/>
        <end position="71"/>
    </location>
</feature>
<dbReference type="SUPFAM" id="SSF103473">
    <property type="entry name" value="MFS general substrate transporter"/>
    <property type="match status" value="1"/>
</dbReference>
<evidence type="ECO:0000256" key="2">
    <source>
        <dbReference type="ARBA" id="ARBA00006236"/>
    </source>
</evidence>
<evidence type="ECO:0000256" key="7">
    <source>
        <dbReference type="ARBA" id="ARBA00023136"/>
    </source>
</evidence>
<dbReference type="GO" id="GO:1990961">
    <property type="term" value="P:xenobiotic detoxification by transmembrane export across the plasma membrane"/>
    <property type="evidence" value="ECO:0007669"/>
    <property type="project" value="InterPro"/>
</dbReference>
<evidence type="ECO:0000256" key="1">
    <source>
        <dbReference type="ARBA" id="ARBA00004651"/>
    </source>
</evidence>
<dbReference type="CDD" id="cd17320">
    <property type="entry name" value="MFS_MdfA_MDR_like"/>
    <property type="match status" value="1"/>
</dbReference>
<feature type="transmembrane region" description="Helical" evidence="8">
    <location>
        <begin position="140"/>
        <end position="159"/>
    </location>
</feature>
<feature type="domain" description="Major facilitator superfamily (MFS) profile" evidence="9">
    <location>
        <begin position="16"/>
        <end position="401"/>
    </location>
</feature>
<feature type="transmembrane region" description="Helical" evidence="8">
    <location>
        <begin position="171"/>
        <end position="195"/>
    </location>
</feature>
<dbReference type="NCBIfam" id="TIGR00710">
    <property type="entry name" value="efflux_Bcr_CflA"/>
    <property type="match status" value="1"/>
</dbReference>
<comment type="similarity">
    <text evidence="2 8">Belongs to the major facilitator superfamily. Bcr/CmlA family.</text>
</comment>
<feature type="transmembrane region" description="Helical" evidence="8">
    <location>
        <begin position="83"/>
        <end position="105"/>
    </location>
</feature>
<dbReference type="AlphaFoldDB" id="A0A366E563"/>
<comment type="caution">
    <text evidence="10">The sequence shown here is derived from an EMBL/GenBank/DDBJ whole genome shotgun (WGS) entry which is preliminary data.</text>
</comment>
<dbReference type="InterPro" id="IPR050189">
    <property type="entry name" value="MFS_Efflux_Transporters"/>
</dbReference>
<dbReference type="PRINTS" id="PR01036">
    <property type="entry name" value="TCRTETB"/>
</dbReference>
<feature type="transmembrane region" description="Helical" evidence="8">
    <location>
        <begin position="216"/>
        <end position="235"/>
    </location>
</feature>
<dbReference type="Proteomes" id="UP000252893">
    <property type="component" value="Unassembled WGS sequence"/>
</dbReference>
<keyword evidence="4" id="KW-1003">Cell membrane</keyword>
<evidence type="ECO:0000256" key="6">
    <source>
        <dbReference type="ARBA" id="ARBA00022989"/>
    </source>
</evidence>
<keyword evidence="8" id="KW-0997">Cell inner membrane</keyword>
<dbReference type="RefSeq" id="WP_113943467.1">
    <property type="nucleotide sequence ID" value="NZ_JBHEEG010000002.1"/>
</dbReference>
<evidence type="ECO:0000259" key="9">
    <source>
        <dbReference type="PROSITE" id="PS50850"/>
    </source>
</evidence>
<dbReference type="Gene3D" id="1.20.1720.10">
    <property type="entry name" value="Multidrug resistance protein D"/>
    <property type="match status" value="1"/>
</dbReference>
<dbReference type="InterPro" id="IPR004812">
    <property type="entry name" value="Efflux_drug-R_Bcr/CmlA"/>
</dbReference>
<keyword evidence="7 8" id="KW-0472">Membrane</keyword>
<dbReference type="InterPro" id="IPR020846">
    <property type="entry name" value="MFS_dom"/>
</dbReference>
<accession>A0A366E563</accession>
<name>A0A366E563_9HYPH</name>
<organism evidence="10 11">
    <name type="scientific">Pseudochrobactrum asaccharolyticum</name>
    <dbReference type="NCBI Taxonomy" id="354351"/>
    <lineage>
        <taxon>Bacteria</taxon>
        <taxon>Pseudomonadati</taxon>
        <taxon>Pseudomonadota</taxon>
        <taxon>Alphaproteobacteria</taxon>
        <taxon>Hyphomicrobiales</taxon>
        <taxon>Brucellaceae</taxon>
        <taxon>Pseudochrobactrum</taxon>
    </lineage>
</organism>
<dbReference type="EMBL" id="QNRH01000002">
    <property type="protein sequence ID" value="RBO97452.1"/>
    <property type="molecule type" value="Genomic_DNA"/>
</dbReference>
<keyword evidence="5 8" id="KW-0812">Transmembrane</keyword>
<dbReference type="Pfam" id="PF07690">
    <property type="entry name" value="MFS_1"/>
    <property type="match status" value="1"/>
</dbReference>
<evidence type="ECO:0000256" key="8">
    <source>
        <dbReference type="RuleBase" id="RU365088"/>
    </source>
</evidence>
<proteinExistence type="inferred from homology"/>
<dbReference type="PANTHER" id="PTHR43124">
    <property type="entry name" value="PURINE EFFLUX PUMP PBUE"/>
    <property type="match status" value="1"/>
</dbReference>
<keyword evidence="3 8" id="KW-0813">Transport</keyword>
<dbReference type="PANTHER" id="PTHR43124:SF3">
    <property type="entry name" value="CHLORAMPHENICOL EFFLUX PUMP RV0191"/>
    <property type="match status" value="1"/>
</dbReference>
<evidence type="ECO:0000256" key="5">
    <source>
        <dbReference type="ARBA" id="ARBA00022692"/>
    </source>
</evidence>
<dbReference type="InterPro" id="IPR036259">
    <property type="entry name" value="MFS_trans_sf"/>
</dbReference>
<dbReference type="PROSITE" id="PS50850">
    <property type="entry name" value="MFS"/>
    <property type="match status" value="1"/>
</dbReference>
<reference evidence="10 11" key="1">
    <citation type="submission" date="2018-06" db="EMBL/GenBank/DDBJ databases">
        <title>Genomic Encyclopedia of Type Strains, Phase IV (KMG-IV): sequencing the most valuable type-strain genomes for metagenomic binning, comparative biology and taxonomic classification.</title>
        <authorList>
            <person name="Goeker M."/>
        </authorList>
    </citation>
    <scope>NUCLEOTIDE SEQUENCE [LARGE SCALE GENOMIC DNA]</scope>
    <source>
        <strain evidence="10 11">DSM 25619</strain>
    </source>
</reference>
<keyword evidence="6 8" id="KW-1133">Transmembrane helix</keyword>
<comment type="caution">
    <text evidence="8">Lacks conserved residue(s) required for the propagation of feature annotation.</text>
</comment>
<dbReference type="InterPro" id="IPR011701">
    <property type="entry name" value="MFS"/>
</dbReference>
<sequence>MTTLAAQTETLRKTPALLLLALLVTLPQIGETIYTPSLTDMARGLNISASAAQTTLSIFFAGFALGVLCWGQVSDHIGRRKTMIITLALYLLGCLICLSASSLWVLNSGRFIQAFGAASCSVVIQSVCREAFSGERRVVVFTTIGMLIPVSAAAGPFIGGLSVTLGDWRTAFMVLLMLGAVSLVLVCAAFPETLVKQNHKSSLMQILARMLRDPQVIGTGLLIGIGNGIIFSFYAEAPFLLINMQGLSPVTYGTLCMLVVSGSIWGGMVMRRLNTAGYTSQTVMIAGILLLACAAAGLLVVSLLTTGQLYLVLFTGFSVVLFAGFTLLTTACLHGALQHYHDALGTAGALLGLFYYAVITALTEGMALLHSGSALVFPIYALGLSMAAALIFYAFIYKAKVAAPKA</sequence>
<evidence type="ECO:0000256" key="3">
    <source>
        <dbReference type="ARBA" id="ARBA00022448"/>
    </source>
</evidence>
<protein>
    <recommendedName>
        <fullName evidence="8">Bcr/CflA family efflux transporter</fullName>
    </recommendedName>
</protein>
<dbReference type="GO" id="GO:0042910">
    <property type="term" value="F:xenobiotic transmembrane transporter activity"/>
    <property type="evidence" value="ECO:0007669"/>
    <property type="project" value="InterPro"/>
</dbReference>
<dbReference type="GO" id="GO:0005886">
    <property type="term" value="C:plasma membrane"/>
    <property type="evidence" value="ECO:0007669"/>
    <property type="project" value="UniProtKB-SubCell"/>
</dbReference>
<comment type="subcellular location">
    <subcellularLocation>
        <location evidence="8">Cell inner membrane</location>
        <topology evidence="8">Multi-pass membrane protein</topology>
    </subcellularLocation>
    <subcellularLocation>
        <location evidence="1">Cell membrane</location>
        <topology evidence="1">Multi-pass membrane protein</topology>
    </subcellularLocation>
</comment>
<dbReference type="OrthoDB" id="9800416at2"/>
<feature type="transmembrane region" description="Helical" evidence="8">
    <location>
        <begin position="282"/>
        <end position="304"/>
    </location>
</feature>
<feature type="transmembrane region" description="Helical" evidence="8">
    <location>
        <begin position="250"/>
        <end position="270"/>
    </location>
</feature>
<feature type="transmembrane region" description="Helical" evidence="8">
    <location>
        <begin position="343"/>
        <end position="363"/>
    </location>
</feature>
<evidence type="ECO:0000313" key="11">
    <source>
        <dbReference type="Proteomes" id="UP000252893"/>
    </source>
</evidence>
<keyword evidence="11" id="KW-1185">Reference proteome</keyword>
<evidence type="ECO:0000313" key="10">
    <source>
        <dbReference type="EMBL" id="RBO97452.1"/>
    </source>
</evidence>